<proteinExistence type="predicted"/>
<evidence type="ECO:0000313" key="1">
    <source>
        <dbReference type="EMBL" id="KTG28020.1"/>
    </source>
</evidence>
<dbReference type="OrthoDB" id="287052at2157"/>
<dbReference type="AlphaFoldDB" id="A0A0W1SP00"/>
<gene>
    <name evidence="1" type="ORF">AUR66_12505</name>
</gene>
<dbReference type="RefSeq" id="WP_058571853.1">
    <property type="nucleotide sequence ID" value="NZ_LOPV01000146.1"/>
</dbReference>
<sequence>MDSLGIEHTVHRIADAYDIEVYDVHESGDTLVIEQDEYEDTRSTMTSALLFDRYDAHFDHIEIRVPESDEGTRVSRSQFHQSMNSFSEVIGNDHGF</sequence>
<dbReference type="EMBL" id="LOPV01000146">
    <property type="protein sequence ID" value="KTG28020.1"/>
    <property type="molecule type" value="Genomic_DNA"/>
</dbReference>
<organism evidence="1 2">
    <name type="scientific">Haloferax profundi</name>
    <dbReference type="NCBI Taxonomy" id="1544718"/>
    <lineage>
        <taxon>Archaea</taxon>
        <taxon>Methanobacteriati</taxon>
        <taxon>Methanobacteriota</taxon>
        <taxon>Stenosarchaea group</taxon>
        <taxon>Halobacteria</taxon>
        <taxon>Halobacteriales</taxon>
        <taxon>Haloferacaceae</taxon>
        <taxon>Haloferax</taxon>
    </lineage>
</organism>
<evidence type="ECO:0000313" key="2">
    <source>
        <dbReference type="Proteomes" id="UP000053157"/>
    </source>
</evidence>
<name>A0A0W1SP00_9EURY</name>
<keyword evidence="2" id="KW-1185">Reference proteome</keyword>
<dbReference type="Proteomes" id="UP000053157">
    <property type="component" value="Unassembled WGS sequence"/>
</dbReference>
<protein>
    <submittedName>
        <fullName evidence="1">Uncharacterized protein</fullName>
    </submittedName>
</protein>
<comment type="caution">
    <text evidence="1">The sequence shown here is derived from an EMBL/GenBank/DDBJ whole genome shotgun (WGS) entry which is preliminary data.</text>
</comment>
<reference evidence="1 2" key="1">
    <citation type="submission" date="2015-12" db="EMBL/GenBank/DDBJ databases">
        <title>Haloferax profundi sp. nov. isolated from the Discovery deep brine-seawater interface in the Red Sea.</title>
        <authorList>
            <person name="Zhang G."/>
            <person name="Stingl U."/>
            <person name="Rashid M."/>
        </authorList>
    </citation>
    <scope>NUCLEOTIDE SEQUENCE [LARGE SCALE GENOMIC DNA]</scope>
    <source>
        <strain evidence="1 2">SB29</strain>
    </source>
</reference>
<accession>A0A0W1SP00</accession>